<sequence length="139" mass="15322">MDQQTDLTPILAEASPPMAAEQIPPEIREEDSTLEKIKAADEKRKGFPGEHWLVLALGIAVWQVTRRHRNWAVRTAGGLAASAMVARAATGRQGLSKVLRYTPFGRGISNCPPCDAPSAQKPQQRPEAYRFPTSRSMTR</sequence>
<dbReference type="AlphaFoldDB" id="A0A937CPS7"/>
<organism evidence="2 3">
    <name type="scientific">Ramlibacter monticola</name>
    <dbReference type="NCBI Taxonomy" id="1926872"/>
    <lineage>
        <taxon>Bacteria</taxon>
        <taxon>Pseudomonadati</taxon>
        <taxon>Pseudomonadota</taxon>
        <taxon>Betaproteobacteria</taxon>
        <taxon>Burkholderiales</taxon>
        <taxon>Comamonadaceae</taxon>
        <taxon>Ramlibacter</taxon>
    </lineage>
</organism>
<accession>A0A937CPS7</accession>
<evidence type="ECO:0000313" key="3">
    <source>
        <dbReference type="Proteomes" id="UP000599109"/>
    </source>
</evidence>
<name>A0A937CPS7_9BURK</name>
<dbReference type="RefSeq" id="WP_201672553.1">
    <property type="nucleotide sequence ID" value="NZ_JAEQNE010000001.1"/>
</dbReference>
<evidence type="ECO:0000313" key="2">
    <source>
        <dbReference type="EMBL" id="MBL0389970.1"/>
    </source>
</evidence>
<dbReference type="Proteomes" id="UP000599109">
    <property type="component" value="Unassembled WGS sequence"/>
</dbReference>
<reference evidence="2 3" key="1">
    <citation type="journal article" date="2017" name="Int. J. Syst. Evol. Microbiol.">
        <title>Ramlibacter monticola sp. nov., isolated from forest soil.</title>
        <authorList>
            <person name="Chaudhary D.K."/>
            <person name="Kim J."/>
        </authorList>
    </citation>
    <scope>NUCLEOTIDE SEQUENCE [LARGE SCALE GENOMIC DNA]</scope>
    <source>
        <strain evidence="2 3">KACC 19175</strain>
    </source>
</reference>
<feature type="region of interest" description="Disordered" evidence="1">
    <location>
        <begin position="112"/>
        <end position="139"/>
    </location>
</feature>
<evidence type="ECO:0000256" key="1">
    <source>
        <dbReference type="SAM" id="MobiDB-lite"/>
    </source>
</evidence>
<protein>
    <submittedName>
        <fullName evidence="2">Uncharacterized protein</fullName>
    </submittedName>
</protein>
<gene>
    <name evidence="2" type="ORF">JJ685_02320</name>
</gene>
<feature type="region of interest" description="Disordered" evidence="1">
    <location>
        <begin position="1"/>
        <end position="32"/>
    </location>
</feature>
<keyword evidence="3" id="KW-1185">Reference proteome</keyword>
<comment type="caution">
    <text evidence="2">The sequence shown here is derived from an EMBL/GenBank/DDBJ whole genome shotgun (WGS) entry which is preliminary data.</text>
</comment>
<dbReference type="EMBL" id="JAEQNE010000001">
    <property type="protein sequence ID" value="MBL0389970.1"/>
    <property type="molecule type" value="Genomic_DNA"/>
</dbReference>
<proteinExistence type="predicted"/>